<dbReference type="Proteomes" id="UP000077339">
    <property type="component" value="Unassembled WGS sequence"/>
</dbReference>
<keyword evidence="1" id="KW-0812">Transmembrane</keyword>
<keyword evidence="1" id="KW-0472">Membrane</keyword>
<evidence type="ECO:0000313" key="2">
    <source>
        <dbReference type="EMBL" id="OAA31219.1"/>
    </source>
</evidence>
<keyword evidence="3" id="KW-1185">Reference proteome</keyword>
<organism evidence="2 3">
    <name type="scientific">Kosmotoga arenicorallina S304</name>
    <dbReference type="NCBI Taxonomy" id="1453497"/>
    <lineage>
        <taxon>Bacteria</taxon>
        <taxon>Thermotogati</taxon>
        <taxon>Thermotogota</taxon>
        <taxon>Thermotogae</taxon>
        <taxon>Kosmotogales</taxon>
        <taxon>Kosmotogaceae</taxon>
        <taxon>Kosmotoga</taxon>
    </lineage>
</organism>
<dbReference type="PATRIC" id="fig|1453497.3.peg.1377"/>
<evidence type="ECO:0000256" key="1">
    <source>
        <dbReference type="SAM" id="Phobius"/>
    </source>
</evidence>
<reference evidence="2 3" key="1">
    <citation type="submission" date="2014-02" db="EMBL/GenBank/DDBJ databases">
        <title>Kosmotoga genome sequencing.</title>
        <authorList>
            <person name="Pollo S.M."/>
            <person name="Charchuk R."/>
            <person name="Nesbo C.L."/>
        </authorList>
    </citation>
    <scope>NUCLEOTIDE SEQUENCE [LARGE SCALE GENOMIC DNA]</scope>
    <source>
        <strain evidence="2 3">S304</strain>
    </source>
</reference>
<accession>A0A182C6Z3</accession>
<feature type="transmembrane region" description="Helical" evidence="1">
    <location>
        <begin position="15"/>
        <end position="36"/>
    </location>
</feature>
<evidence type="ECO:0000313" key="3">
    <source>
        <dbReference type="Proteomes" id="UP000077339"/>
    </source>
</evidence>
<dbReference type="OrthoDB" id="45531at2"/>
<dbReference type="AlphaFoldDB" id="A0A182C6Z3"/>
<name>A0A182C6Z3_9BACT</name>
<keyword evidence="1" id="KW-1133">Transmembrane helix</keyword>
<comment type="caution">
    <text evidence="2">The sequence shown here is derived from an EMBL/GenBank/DDBJ whole genome shotgun (WGS) entry which is preliminary data.</text>
</comment>
<dbReference type="STRING" id="1453497.AT15_06900"/>
<proteinExistence type="predicted"/>
<protein>
    <submittedName>
        <fullName evidence="2">Uncharacterized protein</fullName>
    </submittedName>
</protein>
<sequence length="238" mass="27352">MATIRIRNKKNRSSYGIMVTLIVILVLVVGAAYFYFKITAIRNSEVFLAKKIDYLIYVNDDNPFYVLVRNKKDNGTVVLELPEYLVLEPLEKSLTGDSLNETKKMIDSWLGISSDEYYYWETDQDALKELASEFGLSANNYQELLDGLSRRGLTFFDYWKLGNYINAIRKHDSNSNLSKAGLAAMLERLSQGSLKFVKVSTITRYPIEVRTSLSTSPVKKLYVEEESLENLMSLFVEW</sequence>
<dbReference type="RefSeq" id="WP_068346180.1">
    <property type="nucleotide sequence ID" value="NZ_JFHK01000004.1"/>
</dbReference>
<dbReference type="EMBL" id="JFHK01000004">
    <property type="protein sequence ID" value="OAA31219.1"/>
    <property type="molecule type" value="Genomic_DNA"/>
</dbReference>
<gene>
    <name evidence="2" type="ORF">AT15_06900</name>
</gene>